<dbReference type="GeneID" id="97238804"/>
<comment type="caution">
    <text evidence="4">The sequence shown here is derived from an EMBL/GenBank/DDBJ whole genome shotgun (WGS) entry which is preliminary data.</text>
</comment>
<evidence type="ECO:0000259" key="3">
    <source>
        <dbReference type="Pfam" id="PF22807"/>
    </source>
</evidence>
<dbReference type="CDD" id="cd00865">
    <property type="entry name" value="PEBP_bact_arch"/>
    <property type="match status" value="1"/>
</dbReference>
<evidence type="ECO:0000313" key="4">
    <source>
        <dbReference type="EMBL" id="KYO56155.1"/>
    </source>
</evidence>
<dbReference type="Pfam" id="PF22807">
    <property type="entry name" value="TrAA12"/>
    <property type="match status" value="2"/>
</dbReference>
<dbReference type="Pfam" id="PF01161">
    <property type="entry name" value="PBP"/>
    <property type="match status" value="1"/>
</dbReference>
<dbReference type="EMBL" id="LPZR01000049">
    <property type="protein sequence ID" value="KYO56155.1"/>
    <property type="molecule type" value="Genomic_DNA"/>
</dbReference>
<evidence type="ECO:0000256" key="1">
    <source>
        <dbReference type="SAM" id="MobiDB-lite"/>
    </source>
</evidence>
<evidence type="ECO:0000313" key="5">
    <source>
        <dbReference type="Proteomes" id="UP000075787"/>
    </source>
</evidence>
<dbReference type="InterPro" id="IPR011042">
    <property type="entry name" value="6-blade_b-propeller_TolB-like"/>
</dbReference>
<dbReference type="Proteomes" id="UP000075787">
    <property type="component" value="Unassembled WGS sequence"/>
</dbReference>
<dbReference type="SUPFAM" id="SSF50952">
    <property type="entry name" value="Soluble quinoprotein glucose dehydrogenase"/>
    <property type="match status" value="1"/>
</dbReference>
<organism evidence="4 5">
    <name type="scientific">Tistrella mobilis</name>
    <dbReference type="NCBI Taxonomy" id="171437"/>
    <lineage>
        <taxon>Bacteria</taxon>
        <taxon>Pseudomonadati</taxon>
        <taxon>Pseudomonadota</taxon>
        <taxon>Alphaproteobacteria</taxon>
        <taxon>Geminicoccales</taxon>
        <taxon>Geminicoccaceae</taxon>
        <taxon>Tistrella</taxon>
    </lineage>
</organism>
<dbReference type="NCBIfam" id="TIGR00481">
    <property type="entry name" value="YbhB/YbcL family Raf kinase inhibitor-like protein"/>
    <property type="match status" value="1"/>
</dbReference>
<dbReference type="InterPro" id="IPR011041">
    <property type="entry name" value="Quinoprot_gluc/sorb_DH_b-prop"/>
</dbReference>
<name>A0A162LP85_9PROT</name>
<feature type="region of interest" description="Disordered" evidence="1">
    <location>
        <begin position="525"/>
        <end position="549"/>
    </location>
</feature>
<keyword evidence="2" id="KW-0732">Signal</keyword>
<proteinExistence type="predicted"/>
<dbReference type="RefSeq" id="WP_062762002.1">
    <property type="nucleotide sequence ID" value="NZ_CP121042.1"/>
</dbReference>
<dbReference type="InterPro" id="IPR054539">
    <property type="entry name" value="Beta-prop_PDH"/>
</dbReference>
<feature type="domain" description="Pyrroloquinoline quinone-dependent pyranose dehydrogenase beta-propeller" evidence="3">
    <location>
        <begin position="60"/>
        <end position="243"/>
    </location>
</feature>
<evidence type="ECO:0000256" key="2">
    <source>
        <dbReference type="SAM" id="SignalP"/>
    </source>
</evidence>
<gene>
    <name evidence="4" type="ORF">AUP44_22490</name>
</gene>
<feature type="chain" id="PRO_5007837056" description="Pyrroloquinoline quinone-dependent pyranose dehydrogenase beta-propeller domain-containing protein" evidence="2">
    <location>
        <begin position="28"/>
        <end position="595"/>
    </location>
</feature>
<dbReference type="InterPro" id="IPR005247">
    <property type="entry name" value="YbhB_YbcL/LppC-like"/>
</dbReference>
<dbReference type="InterPro" id="IPR036610">
    <property type="entry name" value="PEBP-like_sf"/>
</dbReference>
<protein>
    <recommendedName>
        <fullName evidence="3">Pyrroloquinoline quinone-dependent pyranose dehydrogenase beta-propeller domain-containing protein</fullName>
    </recommendedName>
</protein>
<feature type="domain" description="Pyrroloquinoline quinone-dependent pyranose dehydrogenase beta-propeller" evidence="3">
    <location>
        <begin position="290"/>
        <end position="402"/>
    </location>
</feature>
<dbReference type="SUPFAM" id="SSF49777">
    <property type="entry name" value="PEBP-like"/>
    <property type="match status" value="1"/>
</dbReference>
<dbReference type="PANTHER" id="PTHR19328:SF53">
    <property type="entry name" value="MEMBRANE PROTEIN"/>
    <property type="match status" value="1"/>
</dbReference>
<feature type="signal peptide" evidence="2">
    <location>
        <begin position="1"/>
        <end position="27"/>
    </location>
</feature>
<reference evidence="4 5" key="1">
    <citation type="submission" date="2015-12" db="EMBL/GenBank/DDBJ databases">
        <title>Genome sequence of Tistrella mobilis MCCC 1A02139.</title>
        <authorList>
            <person name="Lu L."/>
            <person name="Lai Q."/>
            <person name="Shao Z."/>
            <person name="Qian P."/>
        </authorList>
    </citation>
    <scope>NUCLEOTIDE SEQUENCE [LARGE SCALE GENOMIC DNA]</scope>
    <source>
        <strain evidence="4 5">MCCC 1A02139</strain>
    </source>
</reference>
<accession>A0A162LP85</accession>
<dbReference type="Gene3D" id="3.90.280.10">
    <property type="entry name" value="PEBP-like"/>
    <property type="match status" value="1"/>
</dbReference>
<dbReference type="AlphaFoldDB" id="A0A162LP85"/>
<dbReference type="InterPro" id="IPR008914">
    <property type="entry name" value="PEBP"/>
</dbReference>
<sequence length="595" mass="63115">MPHLTLRTLPALLGTLPLVFMLAPARAQDPPMAVQATVAVVKPAKLDLPERDQDLIRRLTVPEGYKVEVYARDLGAPRMLAVSPAGTLYATRRDTGDVVMLPAADGGGARTPRTVASRAGLHGIAFDGDRVFLATTTDVYVAEVLADGGFTRLERIIDDLPDGGQHPNRTLAIGPDGQLYISVGSSCNACAEPNPEHATILRASPDGQSRRIFASGLRNTIGFDWQPETGALYGFDHGIDWLGDDGQLEELNRIEQGGRYGWPHLVDFSRPHVRSAPPDGVSLADWKAMSTEPALGYTAHAAPMQMAFHDGTGMPADVAGDAFVAMRGSWNRATPSGYEVVRLRFEDGRPVEARPFLTGFLAAPRGDDRVPGMIGRPVGLAIMPDGAIMVGDDTNGVIYRITHPGTEATDARIAPAEPPAQKPAGRPLALEQLAPDQAVEMTVTAGFEDGGSLPMAMLARGHDASPALTWSGAPEGTRSFAVIMEDPDTDDPKPFVHWMIHDIPVGHQALRTGLPAAPVLHDPKGARQATNSHGGIGYTGPKPPPGDRRHAWHLVVLALDIPRLEVGPAADPDAVLKAMDGHVIGAGRLVGHAGG</sequence>
<dbReference type="Gene3D" id="2.120.10.30">
    <property type="entry name" value="TolB, C-terminal domain"/>
    <property type="match status" value="1"/>
</dbReference>
<dbReference type="PANTHER" id="PTHR19328">
    <property type="entry name" value="HEDGEHOG-INTERACTING PROTEIN"/>
    <property type="match status" value="1"/>
</dbReference>